<dbReference type="PANTHER" id="PTHR48022:SF11">
    <property type="entry name" value="MONOSACCHARIDE TRANSPORTER (HXT8), PUTATIVE (AFU_ORTHOLOGUE AFUA_2G08120)-RELATED"/>
    <property type="match status" value="1"/>
</dbReference>
<dbReference type="InterPro" id="IPR036259">
    <property type="entry name" value="MFS_trans_sf"/>
</dbReference>
<feature type="transmembrane region" description="Helical" evidence="7">
    <location>
        <begin position="370"/>
        <end position="387"/>
    </location>
</feature>
<evidence type="ECO:0000256" key="3">
    <source>
        <dbReference type="ARBA" id="ARBA00022448"/>
    </source>
</evidence>
<evidence type="ECO:0000256" key="4">
    <source>
        <dbReference type="ARBA" id="ARBA00022692"/>
    </source>
</evidence>
<keyword evidence="3" id="KW-0813">Transport</keyword>
<protein>
    <submittedName>
        <fullName evidence="9">General substrate transporter</fullName>
    </submittedName>
</protein>
<feature type="transmembrane region" description="Helical" evidence="7">
    <location>
        <begin position="209"/>
        <end position="232"/>
    </location>
</feature>
<sequence>MNSLYSAGGLIGCLTVGWLADKIGRKRSIQIICAICVTASVFTTASVNIGMFLAGRGIQGLGSGMIDTICPLYQSEISPAHARGRMVGMHAVFLVSGYAGASWVGLGCYFEDNPDIQWRLCIAFQILAPLMLLLGSHVIPESPRYLIYNRRDEEGLQVLMKLHSYSEDLDNRYAYAEFEQIKQQVELDRASERSWLALWKTPNTRKRMIFGFLVIAIAQSSGVLVINNYQIVLYEGLGITGWKALLLLSIYTSWAAFMNWINAISLDRIGRIKLMVIGMYVTKRPQASMCQFRSNSSFAHLCCSVYLSEIFPTWMRAQGVSFSVAGLFTTTLLYTGSASVAFSEIGWKYYLGEHRLKPYSTNRMCSHPEIVFIFASLVGAGVIWYFFPETNGLSLEEIGVLFGDEVATAAPELTANGMKGVHTLTTGIEVSDGDMNDSRDVKDSKELKVQYQN</sequence>
<feature type="transmembrane region" description="Helical" evidence="7">
    <location>
        <begin position="244"/>
        <end position="265"/>
    </location>
</feature>
<evidence type="ECO:0000256" key="7">
    <source>
        <dbReference type="SAM" id="Phobius"/>
    </source>
</evidence>
<evidence type="ECO:0000256" key="1">
    <source>
        <dbReference type="ARBA" id="ARBA00004141"/>
    </source>
</evidence>
<feature type="transmembrane region" description="Helical" evidence="7">
    <location>
        <begin position="91"/>
        <end position="110"/>
    </location>
</feature>
<dbReference type="PROSITE" id="PS00217">
    <property type="entry name" value="SUGAR_TRANSPORT_2"/>
    <property type="match status" value="1"/>
</dbReference>
<proteinExistence type="inferred from homology"/>
<dbReference type="InterPro" id="IPR020846">
    <property type="entry name" value="MFS_dom"/>
</dbReference>
<gene>
    <name evidence="9" type="ORF">QYS62_001720</name>
</gene>
<keyword evidence="6 7" id="KW-0472">Membrane</keyword>
<evidence type="ECO:0000313" key="10">
    <source>
        <dbReference type="Proteomes" id="UP001489902"/>
    </source>
</evidence>
<dbReference type="InterPro" id="IPR005829">
    <property type="entry name" value="Sugar_transporter_CS"/>
</dbReference>
<dbReference type="Pfam" id="PF00083">
    <property type="entry name" value="Sugar_tr"/>
    <property type="match status" value="1"/>
</dbReference>
<dbReference type="PRINTS" id="PR00171">
    <property type="entry name" value="SUGRTRNSPORT"/>
</dbReference>
<keyword evidence="5 7" id="KW-1133">Transmembrane helix</keyword>
<dbReference type="InterPro" id="IPR050360">
    <property type="entry name" value="MFS_Sugar_Transporters"/>
</dbReference>
<evidence type="ECO:0000256" key="5">
    <source>
        <dbReference type="ARBA" id="ARBA00022989"/>
    </source>
</evidence>
<evidence type="ECO:0000256" key="2">
    <source>
        <dbReference type="ARBA" id="ARBA00010992"/>
    </source>
</evidence>
<dbReference type="PROSITE" id="PS50850">
    <property type="entry name" value="MFS"/>
    <property type="match status" value="1"/>
</dbReference>
<keyword evidence="4 7" id="KW-0812">Transmembrane</keyword>
<reference evidence="9 10" key="1">
    <citation type="submission" date="2024-04" db="EMBL/GenBank/DDBJ databases">
        <title>Complete genome sequence of Fusarium acuminatum.</title>
        <authorList>
            <person name="Lan B."/>
        </authorList>
    </citation>
    <scope>NUCLEOTIDE SEQUENCE [LARGE SCALE GENOMIC DNA]</scope>
    <source>
        <strain evidence="9">1A</strain>
    </source>
</reference>
<evidence type="ECO:0000256" key="6">
    <source>
        <dbReference type="ARBA" id="ARBA00023136"/>
    </source>
</evidence>
<feature type="domain" description="Major facilitator superfamily (MFS) profile" evidence="8">
    <location>
        <begin position="1"/>
        <end position="453"/>
    </location>
</feature>
<dbReference type="Proteomes" id="UP001489902">
    <property type="component" value="Chromosome 1"/>
</dbReference>
<evidence type="ECO:0000313" key="9">
    <source>
        <dbReference type="EMBL" id="WZH40782.1"/>
    </source>
</evidence>
<dbReference type="PANTHER" id="PTHR48022">
    <property type="entry name" value="PLASTIDIC GLUCOSE TRANSPORTER 4"/>
    <property type="match status" value="1"/>
</dbReference>
<comment type="similarity">
    <text evidence="2">Belongs to the major facilitator superfamily. Sugar transporter (TC 2.A.1.1) family.</text>
</comment>
<keyword evidence="10" id="KW-1185">Reference proteome</keyword>
<accession>A0ABZ2WJD7</accession>
<feature type="transmembrane region" description="Helical" evidence="7">
    <location>
        <begin position="29"/>
        <end position="55"/>
    </location>
</feature>
<organism evidence="9 10">
    <name type="scientific">Fusarium acuminatum</name>
    <dbReference type="NCBI Taxonomy" id="5515"/>
    <lineage>
        <taxon>Eukaryota</taxon>
        <taxon>Fungi</taxon>
        <taxon>Dikarya</taxon>
        <taxon>Ascomycota</taxon>
        <taxon>Pezizomycotina</taxon>
        <taxon>Sordariomycetes</taxon>
        <taxon>Hypocreomycetidae</taxon>
        <taxon>Hypocreales</taxon>
        <taxon>Nectriaceae</taxon>
        <taxon>Fusarium</taxon>
        <taxon>Fusarium tricinctum species complex</taxon>
    </lineage>
</organism>
<dbReference type="Gene3D" id="1.20.1250.20">
    <property type="entry name" value="MFS general substrate transporter like domains"/>
    <property type="match status" value="1"/>
</dbReference>
<dbReference type="EMBL" id="CP151260">
    <property type="protein sequence ID" value="WZH40782.1"/>
    <property type="molecule type" value="Genomic_DNA"/>
</dbReference>
<evidence type="ECO:0000259" key="8">
    <source>
        <dbReference type="PROSITE" id="PS50850"/>
    </source>
</evidence>
<name>A0ABZ2WJD7_9HYPO</name>
<dbReference type="InterPro" id="IPR005828">
    <property type="entry name" value="MFS_sugar_transport-like"/>
</dbReference>
<comment type="subcellular location">
    <subcellularLocation>
        <location evidence="1">Membrane</location>
        <topology evidence="1">Multi-pass membrane protein</topology>
    </subcellularLocation>
</comment>
<dbReference type="SUPFAM" id="SSF103473">
    <property type="entry name" value="MFS general substrate transporter"/>
    <property type="match status" value="1"/>
</dbReference>
<dbReference type="InterPro" id="IPR003663">
    <property type="entry name" value="Sugar/inositol_transpt"/>
</dbReference>